<dbReference type="PROSITE" id="PS50925">
    <property type="entry name" value="BLUF"/>
    <property type="match status" value="1"/>
</dbReference>
<dbReference type="Pfam" id="PF04940">
    <property type="entry name" value="BLUF"/>
    <property type="match status" value="1"/>
</dbReference>
<reference evidence="2 3" key="1">
    <citation type="submission" date="2016-08" db="EMBL/GenBank/DDBJ databases">
        <authorList>
            <person name="Seilhamer J.J."/>
        </authorList>
    </citation>
    <scope>NUCLEOTIDE SEQUENCE [LARGE SCALE GENOMIC DNA]</scope>
    <source>
        <strain evidence="2 3">BRTC-1</strain>
    </source>
</reference>
<proteinExistence type="predicted"/>
<protein>
    <submittedName>
        <fullName evidence="2">Blue light sensor protein</fullName>
    </submittedName>
</protein>
<dbReference type="Proteomes" id="UP000093391">
    <property type="component" value="Chromosome"/>
</dbReference>
<evidence type="ECO:0000313" key="3">
    <source>
        <dbReference type="Proteomes" id="UP000093391"/>
    </source>
</evidence>
<dbReference type="AlphaFoldDB" id="A0A1B2M016"/>
<dbReference type="Gene3D" id="3.30.70.100">
    <property type="match status" value="1"/>
</dbReference>
<name>A0A1B2M016_9GAMM</name>
<dbReference type="RefSeq" id="WP_067555067.1">
    <property type="nucleotide sequence ID" value="NZ_CP016895.1"/>
</dbReference>
<dbReference type="OrthoDB" id="557705at2"/>
<dbReference type="EMBL" id="CP016895">
    <property type="protein sequence ID" value="AOA58509.1"/>
    <property type="molecule type" value="Genomic_DNA"/>
</dbReference>
<evidence type="ECO:0000259" key="1">
    <source>
        <dbReference type="PROSITE" id="PS50925"/>
    </source>
</evidence>
<dbReference type="InterPro" id="IPR007024">
    <property type="entry name" value="BLUF_domain"/>
</dbReference>
<dbReference type="SUPFAM" id="SSF54975">
    <property type="entry name" value="Acylphosphatase/BLUF domain-like"/>
    <property type="match status" value="1"/>
</dbReference>
<dbReference type="SMART" id="SM01034">
    <property type="entry name" value="BLUF"/>
    <property type="match status" value="1"/>
</dbReference>
<gene>
    <name evidence="2" type="ORF">BFG52_09210</name>
</gene>
<dbReference type="GO" id="GO:0009882">
    <property type="term" value="F:blue light photoreceptor activity"/>
    <property type="evidence" value="ECO:0007669"/>
    <property type="project" value="InterPro"/>
</dbReference>
<evidence type="ECO:0000313" key="2">
    <source>
        <dbReference type="EMBL" id="AOA58509.1"/>
    </source>
</evidence>
<dbReference type="GO" id="GO:0071949">
    <property type="term" value="F:FAD binding"/>
    <property type="evidence" value="ECO:0007669"/>
    <property type="project" value="InterPro"/>
</dbReference>
<dbReference type="KEGG" id="ala:BFG52_09210"/>
<dbReference type="InterPro" id="IPR036046">
    <property type="entry name" value="Acylphosphatase-like_dom_sf"/>
</dbReference>
<feature type="domain" description="BLUF" evidence="1">
    <location>
        <begin position="3"/>
        <end position="97"/>
    </location>
</feature>
<accession>A0A1B2M016</accession>
<keyword evidence="3" id="KW-1185">Reference proteome</keyword>
<dbReference type="STRING" id="1789224.BFG52_09210"/>
<sequence>MGLVRLLYASTISDAQSDVYSQLFDILNSSVRFNSRQEVSGVLYYGYGYFTQCIEGEKSTIENLYYNRILKDPRHYNCQLLHYAPCEEKLFKQWSMKFAPINKKIIDFFQQRHMINFDPYQLTTQNVQQFIEILANQPACHIEDYHETI</sequence>
<organism evidence="2 3">
    <name type="scientific">Acinetobacter larvae</name>
    <dbReference type="NCBI Taxonomy" id="1789224"/>
    <lineage>
        <taxon>Bacteria</taxon>
        <taxon>Pseudomonadati</taxon>
        <taxon>Pseudomonadota</taxon>
        <taxon>Gammaproteobacteria</taxon>
        <taxon>Moraxellales</taxon>
        <taxon>Moraxellaceae</taxon>
        <taxon>Acinetobacter</taxon>
    </lineage>
</organism>